<dbReference type="Proteomes" id="UP000722989">
    <property type="component" value="Unassembled WGS sequence"/>
</dbReference>
<comment type="caution">
    <text evidence="1">The sequence shown here is derived from an EMBL/GenBank/DDBJ whole genome shotgun (WGS) entry which is preliminary data.</text>
</comment>
<reference evidence="1 2" key="1">
    <citation type="submission" date="2020-03" db="EMBL/GenBank/DDBJ databases">
        <title>WGS of the type strain of Planosporangium spp.</title>
        <authorList>
            <person name="Thawai C."/>
        </authorList>
    </citation>
    <scope>NUCLEOTIDE SEQUENCE [LARGE SCALE GENOMIC DNA]</scope>
    <source>
        <strain evidence="1 2">TBRC 5610</strain>
    </source>
</reference>
<proteinExistence type="predicted"/>
<accession>A0ABX0Y646</accession>
<dbReference type="EMBL" id="JAATVY010000024">
    <property type="protein sequence ID" value="NJC73030.1"/>
    <property type="molecule type" value="Genomic_DNA"/>
</dbReference>
<evidence type="ECO:0000313" key="1">
    <source>
        <dbReference type="EMBL" id="NJC73030.1"/>
    </source>
</evidence>
<evidence type="ECO:0000313" key="2">
    <source>
        <dbReference type="Proteomes" id="UP000722989"/>
    </source>
</evidence>
<sequence>MTDKPSSLADLLDLAEWGPRQLVAAVNARLSRQGRDKLRLDPTAAYPWVRRGFRPRPPIPDLVAAVLTERLGVPVTVDQLWPGRTGPASEQRSAATGLDAVTHVDDLVRELAHLATTAVTPQSPIRDASGADLTAAVLDQLHGAVLAARTRAGYEYVLSEQVDAIASHVAALRRLDDRHGGGALSVRYVTAELRSVMDLVEYANYDVVTGRRLMTIVADLAQLLGWLHFDSSRYGSAERYLLLSVGMCRALADYDRAANVIGMLSYVSAFAGHGPQAVRLADAAKAECRSSDLVLQARLMGREATAAAADGDLARFRRCADQANALLDSCHAQDRPSFLYYLNPAQLAAETGQALVVLAERTTTSRDRLLGEGIDVLATAVSDMLGASNDGKPLYARSGLLHSTFLARAHLLCGDLGEAVATMRAGLGLLPLVQSPRGRHYLRTLRPALARRSRSSIVRKFLPEFDAALSTP</sequence>
<organism evidence="1 2">
    <name type="scientific">Planosporangium thailandense</name>
    <dbReference type="NCBI Taxonomy" id="765197"/>
    <lineage>
        <taxon>Bacteria</taxon>
        <taxon>Bacillati</taxon>
        <taxon>Actinomycetota</taxon>
        <taxon>Actinomycetes</taxon>
        <taxon>Micromonosporales</taxon>
        <taxon>Micromonosporaceae</taxon>
        <taxon>Planosporangium</taxon>
    </lineage>
</organism>
<protein>
    <recommendedName>
        <fullName evidence="3">Transcriptional regulator</fullName>
    </recommendedName>
</protein>
<name>A0ABX0Y646_9ACTN</name>
<gene>
    <name evidence="1" type="ORF">HC031_25420</name>
</gene>
<evidence type="ECO:0008006" key="3">
    <source>
        <dbReference type="Google" id="ProtNLM"/>
    </source>
</evidence>
<dbReference type="RefSeq" id="WP_167927928.1">
    <property type="nucleotide sequence ID" value="NZ_JAATVY010000024.1"/>
</dbReference>
<keyword evidence="2" id="KW-1185">Reference proteome</keyword>